<evidence type="ECO:0000313" key="4">
    <source>
        <dbReference type="EMBL" id="KAI3436540.1"/>
    </source>
</evidence>
<keyword evidence="2 3" id="KW-0143">Chaperone</keyword>
<gene>
    <name evidence="4" type="ORF">D9Q98_005957</name>
</gene>
<dbReference type="InterPro" id="IPR037124">
    <property type="entry name" value="Chaperonin_GroES_sf"/>
</dbReference>
<dbReference type="CDD" id="cd00320">
    <property type="entry name" value="cpn10"/>
    <property type="match status" value="1"/>
</dbReference>
<dbReference type="GO" id="GO:0005739">
    <property type="term" value="C:mitochondrion"/>
    <property type="evidence" value="ECO:0007669"/>
    <property type="project" value="TreeGrafter"/>
</dbReference>
<evidence type="ECO:0008006" key="6">
    <source>
        <dbReference type="Google" id="ProtNLM"/>
    </source>
</evidence>
<comment type="caution">
    <text evidence="4">The sequence shown here is derived from an EMBL/GenBank/DDBJ whole genome shotgun (WGS) entry which is preliminary data.</text>
</comment>
<protein>
    <recommendedName>
        <fullName evidence="6">Chloroplast chaperonin 10</fullName>
    </recommendedName>
</protein>
<dbReference type="Proteomes" id="UP001055712">
    <property type="component" value="Unassembled WGS sequence"/>
</dbReference>
<comment type="similarity">
    <text evidence="1 3">Belongs to the GroES chaperonin family.</text>
</comment>
<dbReference type="InterPro" id="IPR011032">
    <property type="entry name" value="GroES-like_sf"/>
</dbReference>
<dbReference type="GO" id="GO:0044183">
    <property type="term" value="F:protein folding chaperone"/>
    <property type="evidence" value="ECO:0007669"/>
    <property type="project" value="InterPro"/>
</dbReference>
<dbReference type="Gene3D" id="2.30.33.40">
    <property type="entry name" value="GroES chaperonin"/>
    <property type="match status" value="1"/>
</dbReference>
<evidence type="ECO:0000256" key="3">
    <source>
        <dbReference type="RuleBase" id="RU003479"/>
    </source>
</evidence>
<dbReference type="EMBL" id="SIDB01000002">
    <property type="protein sequence ID" value="KAI3436540.1"/>
    <property type="molecule type" value="Genomic_DNA"/>
</dbReference>
<dbReference type="GO" id="GO:0005524">
    <property type="term" value="F:ATP binding"/>
    <property type="evidence" value="ECO:0007669"/>
    <property type="project" value="InterPro"/>
</dbReference>
<accession>A0A9D4TWK8</accession>
<dbReference type="SMART" id="SM00883">
    <property type="entry name" value="Cpn10"/>
    <property type="match status" value="1"/>
</dbReference>
<dbReference type="Pfam" id="PF00166">
    <property type="entry name" value="Cpn10"/>
    <property type="match status" value="1"/>
</dbReference>
<dbReference type="PROSITE" id="PS00681">
    <property type="entry name" value="CHAPERONINS_CPN10"/>
    <property type="match status" value="1"/>
</dbReference>
<dbReference type="GO" id="GO:0051082">
    <property type="term" value="F:unfolded protein binding"/>
    <property type="evidence" value="ECO:0007669"/>
    <property type="project" value="TreeGrafter"/>
</dbReference>
<evidence type="ECO:0000256" key="1">
    <source>
        <dbReference type="ARBA" id="ARBA00006975"/>
    </source>
</evidence>
<dbReference type="OrthoDB" id="184876at2759"/>
<dbReference type="PRINTS" id="PR00297">
    <property type="entry name" value="CHAPERONIN10"/>
</dbReference>
<dbReference type="GO" id="GO:0051087">
    <property type="term" value="F:protein-folding chaperone binding"/>
    <property type="evidence" value="ECO:0007669"/>
    <property type="project" value="TreeGrafter"/>
</dbReference>
<dbReference type="AlphaFoldDB" id="A0A9D4TWK8"/>
<sequence length="148" mass="15315">MSAFATVQARSCSSKTACAPSAALQLRAGRRQRAAGRQAGCLRVQAVMTAEKAEMDVSKMSPLGDRLLVKPQEVEKQTAGGILLAPTSSGKSMQDALVGTVLAVGDAVDVGVAVGDRVLFSKYSSSDVEVPDGEVCFVAQKSILAKLS</sequence>
<name>A0A9D4TWK8_CHLVU</name>
<dbReference type="InterPro" id="IPR020818">
    <property type="entry name" value="Chaperonin_GroES"/>
</dbReference>
<dbReference type="PANTHER" id="PTHR10772">
    <property type="entry name" value="10 KDA HEAT SHOCK PROTEIN"/>
    <property type="match status" value="1"/>
</dbReference>
<reference evidence="4" key="2">
    <citation type="submission" date="2020-11" db="EMBL/GenBank/DDBJ databases">
        <authorList>
            <person name="Cecchin M."/>
            <person name="Marcolungo L."/>
            <person name="Rossato M."/>
            <person name="Girolomoni L."/>
            <person name="Cosentino E."/>
            <person name="Cuine S."/>
            <person name="Li-Beisson Y."/>
            <person name="Delledonne M."/>
            <person name="Ballottari M."/>
        </authorList>
    </citation>
    <scope>NUCLEOTIDE SEQUENCE</scope>
    <source>
        <strain evidence="4">211/11P</strain>
        <tissue evidence="4">Whole cell</tissue>
    </source>
</reference>
<dbReference type="GO" id="GO:0009507">
    <property type="term" value="C:chloroplast"/>
    <property type="evidence" value="ECO:0007669"/>
    <property type="project" value="TreeGrafter"/>
</dbReference>
<proteinExistence type="inferred from homology"/>
<dbReference type="SUPFAM" id="SSF50129">
    <property type="entry name" value="GroES-like"/>
    <property type="match status" value="1"/>
</dbReference>
<dbReference type="PANTHER" id="PTHR10772:SF63">
    <property type="entry name" value="20 KDA CHAPERONIN, CHLOROPLASTIC"/>
    <property type="match status" value="1"/>
</dbReference>
<keyword evidence="5" id="KW-1185">Reference proteome</keyword>
<evidence type="ECO:0000256" key="2">
    <source>
        <dbReference type="ARBA" id="ARBA00023186"/>
    </source>
</evidence>
<organism evidence="4 5">
    <name type="scientific">Chlorella vulgaris</name>
    <name type="common">Green alga</name>
    <dbReference type="NCBI Taxonomy" id="3077"/>
    <lineage>
        <taxon>Eukaryota</taxon>
        <taxon>Viridiplantae</taxon>
        <taxon>Chlorophyta</taxon>
        <taxon>core chlorophytes</taxon>
        <taxon>Trebouxiophyceae</taxon>
        <taxon>Chlorellales</taxon>
        <taxon>Chlorellaceae</taxon>
        <taxon>Chlorella clade</taxon>
        <taxon>Chlorella</taxon>
    </lineage>
</organism>
<reference evidence="4" key="1">
    <citation type="journal article" date="2019" name="Plant J.">
        <title>Chlorella vulgaris genome assembly and annotation reveals the molecular basis for metabolic acclimation to high light conditions.</title>
        <authorList>
            <person name="Cecchin M."/>
            <person name="Marcolungo L."/>
            <person name="Rossato M."/>
            <person name="Girolomoni L."/>
            <person name="Cosentino E."/>
            <person name="Cuine S."/>
            <person name="Li-Beisson Y."/>
            <person name="Delledonne M."/>
            <person name="Ballottari M."/>
        </authorList>
    </citation>
    <scope>NUCLEOTIDE SEQUENCE</scope>
    <source>
        <strain evidence="4">211/11P</strain>
    </source>
</reference>
<dbReference type="GO" id="GO:0046872">
    <property type="term" value="F:metal ion binding"/>
    <property type="evidence" value="ECO:0007669"/>
    <property type="project" value="TreeGrafter"/>
</dbReference>
<evidence type="ECO:0000313" key="5">
    <source>
        <dbReference type="Proteomes" id="UP001055712"/>
    </source>
</evidence>
<dbReference type="InterPro" id="IPR018369">
    <property type="entry name" value="Chaprnonin_Cpn10_CS"/>
</dbReference>